<sequence length="274" mass="31440">MYCVSLFFGNLAVMSPFSFLFMTHIYLLLRINKKKKNWTQREDHGYTSLSSGQPVHVFGTDDEDEETCLHCYCWIKASKGFNACVAHLQCFCPYIAHPKNFLSDKPFKTIPKLVLDYSQFSSYVNDLGGFFTWKTYQCAVNSNNKTKIIIVSVPLGCTVNIGKVFIFTNSGNWVHSIAAIFALFTAVFMRRFDKAHRDLLLLMLGGEILCICVSPLFVALFTHLIAGVFTYPWLSFPILVVATFLLVKVLTFFLLFKKTICFFFFFKLLIFKNK</sequence>
<feature type="transmembrane region" description="Helical" evidence="1">
    <location>
        <begin position="233"/>
        <end position="256"/>
    </location>
</feature>
<keyword evidence="1" id="KW-0472">Membrane</keyword>
<evidence type="ECO:0000256" key="1">
    <source>
        <dbReference type="SAM" id="Phobius"/>
    </source>
</evidence>
<dbReference type="AlphaFoldDB" id="X6NS93"/>
<gene>
    <name evidence="2" type="ORF">RFI_08921</name>
</gene>
<keyword evidence="3" id="KW-1185">Reference proteome</keyword>
<protein>
    <submittedName>
        <fullName evidence="2">Uncharacterized protein</fullName>
    </submittedName>
</protein>
<comment type="caution">
    <text evidence="2">The sequence shown here is derived from an EMBL/GenBank/DDBJ whole genome shotgun (WGS) entry which is preliminary data.</text>
</comment>
<feature type="transmembrane region" description="Helical" evidence="1">
    <location>
        <begin position="173"/>
        <end position="192"/>
    </location>
</feature>
<feature type="transmembrane region" description="Helical" evidence="1">
    <location>
        <begin position="148"/>
        <end position="167"/>
    </location>
</feature>
<evidence type="ECO:0000313" key="3">
    <source>
        <dbReference type="Proteomes" id="UP000023152"/>
    </source>
</evidence>
<proteinExistence type="predicted"/>
<feature type="transmembrane region" description="Helical" evidence="1">
    <location>
        <begin position="199"/>
        <end position="221"/>
    </location>
</feature>
<keyword evidence="1" id="KW-0812">Transmembrane</keyword>
<name>X6NS93_RETFI</name>
<dbReference type="Proteomes" id="UP000023152">
    <property type="component" value="Unassembled WGS sequence"/>
</dbReference>
<feature type="transmembrane region" description="Helical" evidence="1">
    <location>
        <begin position="6"/>
        <end position="29"/>
    </location>
</feature>
<dbReference type="EMBL" id="ASPP01006798">
    <property type="protein sequence ID" value="ETO28212.1"/>
    <property type="molecule type" value="Genomic_DNA"/>
</dbReference>
<keyword evidence="1" id="KW-1133">Transmembrane helix</keyword>
<organism evidence="2 3">
    <name type="scientific">Reticulomyxa filosa</name>
    <dbReference type="NCBI Taxonomy" id="46433"/>
    <lineage>
        <taxon>Eukaryota</taxon>
        <taxon>Sar</taxon>
        <taxon>Rhizaria</taxon>
        <taxon>Retaria</taxon>
        <taxon>Foraminifera</taxon>
        <taxon>Monothalamids</taxon>
        <taxon>Reticulomyxidae</taxon>
        <taxon>Reticulomyxa</taxon>
    </lineage>
</organism>
<reference evidence="2 3" key="1">
    <citation type="journal article" date="2013" name="Curr. Biol.">
        <title>The Genome of the Foraminiferan Reticulomyxa filosa.</title>
        <authorList>
            <person name="Glockner G."/>
            <person name="Hulsmann N."/>
            <person name="Schleicher M."/>
            <person name="Noegel A.A."/>
            <person name="Eichinger L."/>
            <person name="Gallinger C."/>
            <person name="Pawlowski J."/>
            <person name="Sierra R."/>
            <person name="Euteneuer U."/>
            <person name="Pillet L."/>
            <person name="Moustafa A."/>
            <person name="Platzer M."/>
            <person name="Groth M."/>
            <person name="Szafranski K."/>
            <person name="Schliwa M."/>
        </authorList>
    </citation>
    <scope>NUCLEOTIDE SEQUENCE [LARGE SCALE GENOMIC DNA]</scope>
</reference>
<evidence type="ECO:0000313" key="2">
    <source>
        <dbReference type="EMBL" id="ETO28212.1"/>
    </source>
</evidence>
<accession>X6NS93</accession>